<sequence length="136" mass="14459">MKLQFLALLFTAWAIIIHSQLFVQASPVEQSISPTSISAAPSSTTLPYSQMTSLIASVPTNFTGNSIQAMNKNSSAHLFDDPPPQPAPSDDHTGLKLAGLFVVFVVVILGVLACYCGWKYKGGIAGIAMKTATKFI</sequence>
<feature type="transmembrane region" description="Helical" evidence="1">
    <location>
        <begin position="97"/>
        <end position="118"/>
    </location>
</feature>
<reference evidence="3 4" key="1">
    <citation type="submission" date="2016-05" db="EMBL/GenBank/DDBJ databases">
        <title>A degradative enzymes factory behind the ericoid mycorrhizal symbiosis.</title>
        <authorList>
            <consortium name="DOE Joint Genome Institute"/>
            <person name="Martino E."/>
            <person name="Morin E."/>
            <person name="Grelet G."/>
            <person name="Kuo A."/>
            <person name="Kohler A."/>
            <person name="Daghino S."/>
            <person name="Barry K."/>
            <person name="Choi C."/>
            <person name="Cichocki N."/>
            <person name="Clum A."/>
            <person name="Copeland A."/>
            <person name="Hainaut M."/>
            <person name="Haridas S."/>
            <person name="Labutti K."/>
            <person name="Lindquist E."/>
            <person name="Lipzen A."/>
            <person name="Khouja H.-R."/>
            <person name="Murat C."/>
            <person name="Ohm R."/>
            <person name="Olson A."/>
            <person name="Spatafora J."/>
            <person name="Veneault-Fourrey C."/>
            <person name="Henrissat B."/>
            <person name="Grigoriev I."/>
            <person name="Martin F."/>
            <person name="Perotto S."/>
        </authorList>
    </citation>
    <scope>NUCLEOTIDE SEQUENCE [LARGE SCALE GENOMIC DNA]</scope>
    <source>
        <strain evidence="3 4">UAMH 7357</strain>
    </source>
</reference>
<dbReference type="EMBL" id="KZ613500">
    <property type="protein sequence ID" value="PMD17267.1"/>
    <property type="molecule type" value="Genomic_DNA"/>
</dbReference>
<keyword evidence="1" id="KW-1133">Transmembrane helix</keyword>
<proteinExistence type="predicted"/>
<keyword evidence="1" id="KW-0472">Membrane</keyword>
<gene>
    <name evidence="3" type="ORF">NA56DRAFT_662260</name>
</gene>
<keyword evidence="2" id="KW-0732">Signal</keyword>
<feature type="signal peptide" evidence="2">
    <location>
        <begin position="1"/>
        <end position="25"/>
    </location>
</feature>
<evidence type="ECO:0000313" key="3">
    <source>
        <dbReference type="EMBL" id="PMD17267.1"/>
    </source>
</evidence>
<dbReference type="Proteomes" id="UP000235672">
    <property type="component" value="Unassembled WGS sequence"/>
</dbReference>
<evidence type="ECO:0000256" key="1">
    <source>
        <dbReference type="SAM" id="Phobius"/>
    </source>
</evidence>
<keyword evidence="1" id="KW-0812">Transmembrane</keyword>
<evidence type="ECO:0008006" key="5">
    <source>
        <dbReference type="Google" id="ProtNLM"/>
    </source>
</evidence>
<dbReference type="AlphaFoldDB" id="A0A2J6PTC4"/>
<accession>A0A2J6PTC4</accession>
<evidence type="ECO:0000313" key="4">
    <source>
        <dbReference type="Proteomes" id="UP000235672"/>
    </source>
</evidence>
<organism evidence="3 4">
    <name type="scientific">Hyaloscypha hepaticicola</name>
    <dbReference type="NCBI Taxonomy" id="2082293"/>
    <lineage>
        <taxon>Eukaryota</taxon>
        <taxon>Fungi</taxon>
        <taxon>Dikarya</taxon>
        <taxon>Ascomycota</taxon>
        <taxon>Pezizomycotina</taxon>
        <taxon>Leotiomycetes</taxon>
        <taxon>Helotiales</taxon>
        <taxon>Hyaloscyphaceae</taxon>
        <taxon>Hyaloscypha</taxon>
    </lineage>
</organism>
<protein>
    <recommendedName>
        <fullName evidence="5">Transmembrane protein</fullName>
    </recommendedName>
</protein>
<keyword evidence="4" id="KW-1185">Reference proteome</keyword>
<name>A0A2J6PTC4_9HELO</name>
<evidence type="ECO:0000256" key="2">
    <source>
        <dbReference type="SAM" id="SignalP"/>
    </source>
</evidence>
<feature type="chain" id="PRO_5014417960" description="Transmembrane protein" evidence="2">
    <location>
        <begin position="26"/>
        <end position="136"/>
    </location>
</feature>